<dbReference type="PANTHER" id="PTHR22146">
    <property type="entry name" value="CAT EYE SYNDROME CRITICAL REGION PROTEIN 6"/>
    <property type="match status" value="1"/>
</dbReference>
<protein>
    <recommendedName>
        <fullName evidence="7">Ciliary microtubule inner protein 2B</fullName>
    </recommendedName>
</protein>
<evidence type="ECO:0000256" key="3">
    <source>
        <dbReference type="ARBA" id="ARBA00023212"/>
    </source>
</evidence>
<dbReference type="GO" id="GO:0005930">
    <property type="term" value="C:axoneme"/>
    <property type="evidence" value="ECO:0007669"/>
    <property type="project" value="UniProtKB-SubCell"/>
</dbReference>
<dbReference type="PANTHER" id="PTHR22146:SF8">
    <property type="entry name" value="PROTEIN FAM166B"/>
    <property type="match status" value="1"/>
</dbReference>
<comment type="function">
    <text evidence="5">Microtubule inner protein (MIP) part of the dynein-decorated doublet microtubules (DMTs) in cilia axoneme, which is required for motile cilia beating.</text>
</comment>
<evidence type="ECO:0000256" key="6">
    <source>
        <dbReference type="ARBA" id="ARBA00035661"/>
    </source>
</evidence>
<evidence type="ECO:0000256" key="1">
    <source>
        <dbReference type="ARBA" id="ARBA00004430"/>
    </source>
</evidence>
<dbReference type="Proteomes" id="UP000008144">
    <property type="component" value="Chromosome 5"/>
</dbReference>
<proteinExistence type="inferred from homology"/>
<reference evidence="9" key="3">
    <citation type="submission" date="2025-08" db="UniProtKB">
        <authorList>
            <consortium name="Ensembl"/>
        </authorList>
    </citation>
    <scope>IDENTIFICATION</scope>
</reference>
<evidence type="ECO:0000313" key="10">
    <source>
        <dbReference type="Proteomes" id="UP000008144"/>
    </source>
</evidence>
<keyword evidence="10" id="KW-1185">Reference proteome</keyword>
<evidence type="ECO:0000256" key="7">
    <source>
        <dbReference type="ARBA" id="ARBA00041163"/>
    </source>
</evidence>
<feature type="domain" description="Ciliary microtubule inner protein 2A-C-like" evidence="8">
    <location>
        <begin position="21"/>
        <end position="53"/>
    </location>
</feature>
<organism evidence="9 10">
    <name type="scientific">Ciona intestinalis</name>
    <name type="common">Transparent sea squirt</name>
    <name type="synonym">Ascidia intestinalis</name>
    <dbReference type="NCBI Taxonomy" id="7719"/>
    <lineage>
        <taxon>Eukaryota</taxon>
        <taxon>Metazoa</taxon>
        <taxon>Chordata</taxon>
        <taxon>Tunicata</taxon>
        <taxon>Ascidiacea</taxon>
        <taxon>Phlebobranchia</taxon>
        <taxon>Cionidae</taxon>
        <taxon>Ciona</taxon>
    </lineage>
</organism>
<reference evidence="9" key="2">
    <citation type="journal article" date="2008" name="Genome Biol.">
        <title>Improved genome assembly and evidence-based global gene model set for the chordate Ciona intestinalis: new insight into intron and operon populations.</title>
        <authorList>
            <person name="Satou Y."/>
            <person name="Mineta K."/>
            <person name="Ogasawara M."/>
            <person name="Sasakura Y."/>
            <person name="Shoguchi E."/>
            <person name="Ueno K."/>
            <person name="Yamada L."/>
            <person name="Matsumoto J."/>
            <person name="Wasserscheid J."/>
            <person name="Dewar K."/>
            <person name="Wiley G.B."/>
            <person name="Macmil S.L."/>
            <person name="Roe B.A."/>
            <person name="Zeller R.W."/>
            <person name="Hastings K.E."/>
            <person name="Lemaire P."/>
            <person name="Lindquist E."/>
            <person name="Endo T."/>
            <person name="Hotta K."/>
            <person name="Inaba K."/>
        </authorList>
    </citation>
    <scope>NUCLEOTIDE SEQUENCE [LARGE SCALE GENOMIC DNA]</scope>
    <source>
        <strain evidence="9">wild type</strain>
    </source>
</reference>
<dbReference type="EMBL" id="EAAA01002192">
    <property type="status" value="NOT_ANNOTATED_CDS"/>
    <property type="molecule type" value="Genomic_DNA"/>
</dbReference>
<keyword evidence="2" id="KW-0963">Cytoplasm</keyword>
<reference evidence="10" key="1">
    <citation type="journal article" date="2002" name="Science">
        <title>The draft genome of Ciona intestinalis: insights into chordate and vertebrate origins.</title>
        <authorList>
            <person name="Dehal P."/>
            <person name="Satou Y."/>
            <person name="Campbell R.K."/>
            <person name="Chapman J."/>
            <person name="Degnan B."/>
            <person name="De Tomaso A."/>
            <person name="Davidson B."/>
            <person name="Di Gregorio A."/>
            <person name="Gelpke M."/>
            <person name="Goodstein D.M."/>
            <person name="Harafuji N."/>
            <person name="Hastings K.E."/>
            <person name="Ho I."/>
            <person name="Hotta K."/>
            <person name="Huang W."/>
            <person name="Kawashima T."/>
            <person name="Lemaire P."/>
            <person name="Martinez D."/>
            <person name="Meinertzhagen I.A."/>
            <person name="Necula S."/>
            <person name="Nonaka M."/>
            <person name="Putnam N."/>
            <person name="Rash S."/>
            <person name="Saiga H."/>
            <person name="Satake M."/>
            <person name="Terry A."/>
            <person name="Yamada L."/>
            <person name="Wang H.G."/>
            <person name="Awazu S."/>
            <person name="Azumi K."/>
            <person name="Boore J."/>
            <person name="Branno M."/>
            <person name="Chin-Bow S."/>
            <person name="DeSantis R."/>
            <person name="Doyle S."/>
            <person name="Francino P."/>
            <person name="Keys D.N."/>
            <person name="Haga S."/>
            <person name="Hayashi H."/>
            <person name="Hino K."/>
            <person name="Imai K.S."/>
            <person name="Inaba K."/>
            <person name="Kano S."/>
            <person name="Kobayashi K."/>
            <person name="Kobayashi M."/>
            <person name="Lee B.I."/>
            <person name="Makabe K.W."/>
            <person name="Manohar C."/>
            <person name="Matassi G."/>
            <person name="Medina M."/>
            <person name="Mochizuki Y."/>
            <person name="Mount S."/>
            <person name="Morishita T."/>
            <person name="Miura S."/>
            <person name="Nakayama A."/>
            <person name="Nishizaka S."/>
            <person name="Nomoto H."/>
            <person name="Ohta F."/>
            <person name="Oishi K."/>
            <person name="Rigoutsos I."/>
            <person name="Sano M."/>
            <person name="Sasaki A."/>
            <person name="Sasakura Y."/>
            <person name="Shoguchi E."/>
            <person name="Shin-i T."/>
            <person name="Spagnuolo A."/>
            <person name="Stainier D."/>
            <person name="Suzuki M.M."/>
            <person name="Tassy O."/>
            <person name="Takatori N."/>
            <person name="Tokuoka M."/>
            <person name="Yagi K."/>
            <person name="Yoshizaki F."/>
            <person name="Wada S."/>
            <person name="Zhang C."/>
            <person name="Hyatt P.D."/>
            <person name="Larimer F."/>
            <person name="Detter C."/>
            <person name="Doggett N."/>
            <person name="Glavina T."/>
            <person name="Hawkins T."/>
            <person name="Richardson P."/>
            <person name="Lucas S."/>
            <person name="Kohara Y."/>
            <person name="Levine M."/>
            <person name="Satoh N."/>
            <person name="Rokhsar D.S."/>
        </authorList>
    </citation>
    <scope>NUCLEOTIDE SEQUENCE [LARGE SCALE GENOMIC DNA]</scope>
</reference>
<dbReference type="AlphaFoldDB" id="H2XMX3"/>
<dbReference type="Ensembl" id="ENSCINT00000034926.1">
    <property type="protein sequence ID" value="ENSCINP00000031006.1"/>
    <property type="gene ID" value="ENSCING00000008104.3"/>
</dbReference>
<keyword evidence="3" id="KW-0206">Cytoskeleton</keyword>
<dbReference type="GeneTree" id="ENSGT00940000166013"/>
<comment type="subcellular location">
    <subcellularLocation>
        <location evidence="1">Cytoplasm</location>
        <location evidence="1">Cytoskeleton</location>
        <location evidence="1">Cilium axoneme</location>
    </subcellularLocation>
</comment>
<evidence type="ECO:0000259" key="8">
    <source>
        <dbReference type="Pfam" id="PF10629"/>
    </source>
</evidence>
<sequence length="299" mass="33845">MALLPENVTPDLRGSTLAPREPYHVPGYAGYRPQFKYQCSETFGNSTHRLLTSPHVRKSSNTVLVPIDPPLSRKEDEGRQVISCLKRICGQACNTTNICPNTIGFVPKAHFSTYYAKTYPETCNAALFDFSNDQEAHKRKSSELSWAMHLQQTDQRNQQERQLVNTMHRLPLKQIRSFQYINPSKKQNTGKPYFLEDGHPEKNFKSGFAGHVPFYKDLGGQGFPEVTTRALKEFSRRNITTQSLTRPSSIKRNAVSAPPSCNEQIFLIDSGLIPRYAGYVPGQKFRFGHTFGDSTENPL</sequence>
<evidence type="ECO:0000313" key="9">
    <source>
        <dbReference type="Ensembl" id="ENSCINP00000031006.1"/>
    </source>
</evidence>
<dbReference type="Pfam" id="PF10629">
    <property type="entry name" value="CMI2B-like"/>
    <property type="match status" value="2"/>
</dbReference>
<evidence type="ECO:0000256" key="4">
    <source>
        <dbReference type="ARBA" id="ARBA00023273"/>
    </source>
</evidence>
<keyword evidence="4" id="KW-0966">Cell projection</keyword>
<dbReference type="HOGENOM" id="CLU_065650_1_0_1"/>
<comment type="similarity">
    <text evidence="6">Belongs to the CIMIP2 family.</text>
</comment>
<accession>H2XMX3</accession>
<name>H2XMX3_CIOIN</name>
<reference evidence="9" key="4">
    <citation type="submission" date="2025-09" db="UniProtKB">
        <authorList>
            <consortium name="Ensembl"/>
        </authorList>
    </citation>
    <scope>IDENTIFICATION</scope>
</reference>
<dbReference type="InterPro" id="IPR018902">
    <property type="entry name" value="CMI2A-C-like_dom"/>
</dbReference>
<feature type="domain" description="Ciliary microtubule inner protein 2A-C-like" evidence="8">
    <location>
        <begin position="271"/>
        <end position="296"/>
    </location>
</feature>
<evidence type="ECO:0000256" key="2">
    <source>
        <dbReference type="ARBA" id="ARBA00022490"/>
    </source>
</evidence>
<dbReference type="GO" id="GO:0015630">
    <property type="term" value="C:microtubule cytoskeleton"/>
    <property type="evidence" value="ECO:0007669"/>
    <property type="project" value="UniProtKB-ARBA"/>
</dbReference>
<evidence type="ECO:0000256" key="5">
    <source>
        <dbReference type="ARBA" id="ARBA00035003"/>
    </source>
</evidence>